<dbReference type="Gene3D" id="3.10.20.30">
    <property type="match status" value="1"/>
</dbReference>
<keyword evidence="6" id="KW-0560">Oxidoreductase</keyword>
<dbReference type="InterPro" id="IPR050415">
    <property type="entry name" value="MRET"/>
</dbReference>
<dbReference type="RefSeq" id="WP_182043669.1">
    <property type="nucleotide sequence ID" value="NZ_JACDZE010000003.1"/>
</dbReference>
<protein>
    <submittedName>
        <fullName evidence="11">2Fe-2S iron-sulfur cluster binding domain-containing protein</fullName>
    </submittedName>
</protein>
<dbReference type="PANTHER" id="PTHR47354">
    <property type="entry name" value="NADH OXIDOREDUCTASE HCR"/>
    <property type="match status" value="1"/>
</dbReference>
<evidence type="ECO:0000256" key="8">
    <source>
        <dbReference type="ARBA" id="ARBA00023014"/>
    </source>
</evidence>
<keyword evidence="4" id="KW-0479">Metal-binding</keyword>
<evidence type="ECO:0000256" key="7">
    <source>
        <dbReference type="ARBA" id="ARBA00023004"/>
    </source>
</evidence>
<dbReference type="GO" id="GO:0051537">
    <property type="term" value="F:2 iron, 2 sulfur cluster binding"/>
    <property type="evidence" value="ECO:0007669"/>
    <property type="project" value="UniProtKB-KW"/>
</dbReference>
<dbReference type="InterPro" id="IPR039261">
    <property type="entry name" value="FNR_nucleotide-bd"/>
</dbReference>
<dbReference type="GO" id="GO:0050660">
    <property type="term" value="F:flavin adenine dinucleotide binding"/>
    <property type="evidence" value="ECO:0007669"/>
    <property type="project" value="TreeGrafter"/>
</dbReference>
<dbReference type="GO" id="GO:0046872">
    <property type="term" value="F:metal ion binding"/>
    <property type="evidence" value="ECO:0007669"/>
    <property type="project" value="UniProtKB-KW"/>
</dbReference>
<dbReference type="GO" id="GO:0016491">
    <property type="term" value="F:oxidoreductase activity"/>
    <property type="evidence" value="ECO:0007669"/>
    <property type="project" value="UniProtKB-KW"/>
</dbReference>
<dbReference type="CDD" id="cd06214">
    <property type="entry name" value="PA_degradation_oxidoreductase_like"/>
    <property type="match status" value="1"/>
</dbReference>
<dbReference type="InterPro" id="IPR017927">
    <property type="entry name" value="FAD-bd_FR_type"/>
</dbReference>
<name>A0A838ZSX8_9FLAO</name>
<evidence type="ECO:0000259" key="10">
    <source>
        <dbReference type="PROSITE" id="PS51384"/>
    </source>
</evidence>
<dbReference type="SUPFAM" id="SSF63380">
    <property type="entry name" value="Riboflavin synthase domain-like"/>
    <property type="match status" value="1"/>
</dbReference>
<dbReference type="Pfam" id="PF00970">
    <property type="entry name" value="FAD_binding_6"/>
    <property type="match status" value="1"/>
</dbReference>
<evidence type="ECO:0000259" key="9">
    <source>
        <dbReference type="PROSITE" id="PS51085"/>
    </source>
</evidence>
<keyword evidence="12" id="KW-1185">Reference proteome</keyword>
<dbReference type="CDD" id="cd00207">
    <property type="entry name" value="fer2"/>
    <property type="match status" value="1"/>
</dbReference>
<dbReference type="PROSITE" id="PS51085">
    <property type="entry name" value="2FE2S_FER_2"/>
    <property type="match status" value="1"/>
</dbReference>
<dbReference type="PROSITE" id="PS51384">
    <property type="entry name" value="FAD_FR"/>
    <property type="match status" value="1"/>
</dbReference>
<dbReference type="Gene3D" id="2.40.30.10">
    <property type="entry name" value="Translation factors"/>
    <property type="match status" value="1"/>
</dbReference>
<comment type="cofactor">
    <cofactor evidence="1">
        <name>FAD</name>
        <dbReference type="ChEBI" id="CHEBI:57692"/>
    </cofactor>
</comment>
<dbReference type="PRINTS" id="PR00410">
    <property type="entry name" value="PHEHYDRXLASE"/>
</dbReference>
<keyword evidence="8" id="KW-0411">Iron-sulfur</keyword>
<feature type="domain" description="2Fe-2S ferredoxin-type" evidence="9">
    <location>
        <begin position="259"/>
        <end position="349"/>
    </location>
</feature>
<evidence type="ECO:0000313" key="11">
    <source>
        <dbReference type="EMBL" id="MBA5630063.1"/>
    </source>
</evidence>
<keyword evidence="5" id="KW-0274">FAD</keyword>
<dbReference type="Proteomes" id="UP000552241">
    <property type="component" value="Unassembled WGS sequence"/>
</dbReference>
<keyword evidence="7" id="KW-0408">Iron</keyword>
<comment type="caution">
    <text evidence="11">The sequence shown here is derived from an EMBL/GenBank/DDBJ whole genome shotgun (WGS) entry which is preliminary data.</text>
</comment>
<dbReference type="SUPFAM" id="SSF54292">
    <property type="entry name" value="2Fe-2S ferredoxin-like"/>
    <property type="match status" value="1"/>
</dbReference>
<dbReference type="SUPFAM" id="SSF52343">
    <property type="entry name" value="Ferredoxin reductase-like, C-terminal NADP-linked domain"/>
    <property type="match status" value="1"/>
</dbReference>
<dbReference type="Gene3D" id="3.40.50.80">
    <property type="entry name" value="Nucleotide-binding domain of ferredoxin-NADP reductase (FNR) module"/>
    <property type="match status" value="1"/>
</dbReference>
<evidence type="ECO:0000256" key="3">
    <source>
        <dbReference type="ARBA" id="ARBA00022714"/>
    </source>
</evidence>
<dbReference type="InterPro" id="IPR017938">
    <property type="entry name" value="Riboflavin_synthase-like_b-brl"/>
</dbReference>
<dbReference type="InterPro" id="IPR012675">
    <property type="entry name" value="Beta-grasp_dom_sf"/>
</dbReference>
<evidence type="ECO:0000256" key="5">
    <source>
        <dbReference type="ARBA" id="ARBA00022827"/>
    </source>
</evidence>
<dbReference type="EMBL" id="JACDZE010000003">
    <property type="protein sequence ID" value="MBA5630063.1"/>
    <property type="molecule type" value="Genomic_DNA"/>
</dbReference>
<dbReference type="AlphaFoldDB" id="A0A838ZSX8"/>
<keyword evidence="2" id="KW-0285">Flavoprotein</keyword>
<accession>A0A838ZSX8</accession>
<reference evidence="11 12" key="1">
    <citation type="submission" date="2020-07" db="EMBL/GenBank/DDBJ databases">
        <title>Moheibacter lacus sp. nov., a member of the family Flavobacteriaceae isolated from freshwater lake sediment.</title>
        <authorList>
            <person name="Liu Y."/>
        </authorList>
    </citation>
    <scope>NUCLEOTIDE SEQUENCE [LARGE SCALE GENOMIC DNA]</scope>
    <source>
        <strain evidence="11 12">BDHS18</strain>
    </source>
</reference>
<dbReference type="Pfam" id="PF00111">
    <property type="entry name" value="Fer2"/>
    <property type="match status" value="1"/>
</dbReference>
<dbReference type="InterPro" id="IPR006058">
    <property type="entry name" value="2Fe2S_fd_BS"/>
</dbReference>
<organism evidence="11 12">
    <name type="scientific">Moheibacter lacus</name>
    <dbReference type="NCBI Taxonomy" id="2745851"/>
    <lineage>
        <taxon>Bacteria</taxon>
        <taxon>Pseudomonadati</taxon>
        <taxon>Bacteroidota</taxon>
        <taxon>Flavobacteriia</taxon>
        <taxon>Flavobacteriales</taxon>
        <taxon>Weeksellaceae</taxon>
        <taxon>Moheibacter</taxon>
    </lineage>
</organism>
<dbReference type="InterPro" id="IPR001041">
    <property type="entry name" value="2Fe-2S_ferredoxin-type"/>
</dbReference>
<dbReference type="InterPro" id="IPR001433">
    <property type="entry name" value="OxRdtase_FAD/NAD-bd"/>
</dbReference>
<evidence type="ECO:0000256" key="6">
    <source>
        <dbReference type="ARBA" id="ARBA00023002"/>
    </source>
</evidence>
<dbReference type="PROSITE" id="PS00197">
    <property type="entry name" value="2FE2S_FER_1"/>
    <property type="match status" value="1"/>
</dbReference>
<sequence>MDFHSLQVKTLNKLTPNSVEITFDIPDELKPEFQFKSGQYITLDMDGTRRDYSLCTSPLDGKWSIGIKSVTGGFISKFLNSDLKEGDFLKVSTPNGRFGIPSKPNEKRTILAFAAGSGITPILSIIRYTLQTEKWVNFYLFYSNKTPQDVMFYEDLKKLKAEFPENFHLHLFYTQERLEDWLFEGRLNAHKFELILNQLVDINEVDEALVCGPNEMIKEISNEIFKAGIPKQHIHFELFTTDSNPLDILPEEMDAPDDVQVTVELDGETHEVVWNRGKNLIDAMLDADVDAPYSCKGGICSSCMCKLEEGEVHLAENFVLTDSDIEEGLILACISRPKSDKIRINFDAV</sequence>
<dbReference type="InterPro" id="IPR036010">
    <property type="entry name" value="2Fe-2S_ferredoxin-like_sf"/>
</dbReference>
<dbReference type="InterPro" id="IPR008333">
    <property type="entry name" value="Cbr1-like_FAD-bd_dom"/>
</dbReference>
<proteinExistence type="predicted"/>
<dbReference type="PANTHER" id="PTHR47354:SF8">
    <property type="entry name" value="1,2-PHENYLACETYL-COA EPOXIDASE, SUBUNIT E"/>
    <property type="match status" value="1"/>
</dbReference>
<evidence type="ECO:0000313" key="12">
    <source>
        <dbReference type="Proteomes" id="UP000552241"/>
    </source>
</evidence>
<gene>
    <name evidence="11" type="ORF">HU137_09795</name>
</gene>
<evidence type="ECO:0000256" key="2">
    <source>
        <dbReference type="ARBA" id="ARBA00022630"/>
    </source>
</evidence>
<evidence type="ECO:0000256" key="4">
    <source>
        <dbReference type="ARBA" id="ARBA00022723"/>
    </source>
</evidence>
<feature type="domain" description="FAD-binding FR-type" evidence="10">
    <location>
        <begin position="1"/>
        <end position="101"/>
    </location>
</feature>
<evidence type="ECO:0000256" key="1">
    <source>
        <dbReference type="ARBA" id="ARBA00001974"/>
    </source>
</evidence>
<keyword evidence="3" id="KW-0001">2Fe-2S</keyword>
<dbReference type="Pfam" id="PF00175">
    <property type="entry name" value="NAD_binding_1"/>
    <property type="match status" value="1"/>
</dbReference>